<keyword evidence="10" id="KW-0732">Signal</keyword>
<dbReference type="PROSITE" id="PS00021">
    <property type="entry name" value="KRINGLE_1"/>
    <property type="match status" value="1"/>
</dbReference>
<dbReference type="FunFam" id="4.10.740.10:FF:000001">
    <property type="entry name" value="vitamin K-dependent protein S"/>
    <property type="match status" value="1"/>
</dbReference>
<dbReference type="InterPro" id="IPR050442">
    <property type="entry name" value="Peptidase_S1_coag_factors"/>
</dbReference>
<dbReference type="Proteomes" id="UP000504617">
    <property type="component" value="Unplaced"/>
</dbReference>
<proteinExistence type="predicted"/>
<comment type="caution">
    <text evidence="9">Lacks conserved residue(s) required for the propagation of feature annotation.</text>
</comment>
<dbReference type="SUPFAM" id="SSF50494">
    <property type="entry name" value="Trypsin-like serine proteases"/>
    <property type="match status" value="1"/>
</dbReference>
<dbReference type="InterPro" id="IPR038178">
    <property type="entry name" value="Kringle_sf"/>
</dbReference>
<evidence type="ECO:0000256" key="5">
    <source>
        <dbReference type="ARBA" id="ARBA00023157"/>
    </source>
</evidence>
<dbReference type="Pfam" id="PF00051">
    <property type="entry name" value="Kringle"/>
    <property type="match status" value="1"/>
</dbReference>
<comment type="function">
    <text evidence="8">Thrombin, which cleaves bonds after Arg and Lys, converts fibrinogen to fibrin and activates factors V, VII, VIII, XIII, and, in complex with thrombomodulin, protein C. Functions in blood homeostasis, inflammation and wound healing. Activates coagulation factor XI (F11); activation is promoted by the contact with negatively charged surfaces. Triggers the production of pro-inflammatory cytokines, such as MCP-1/CCL2 and IL8/CXCL8, in endothelial cells.</text>
</comment>
<evidence type="ECO:0000259" key="11">
    <source>
        <dbReference type="PROSITE" id="PS50070"/>
    </source>
</evidence>
<feature type="domain" description="Kringle" evidence="11">
    <location>
        <begin position="107"/>
        <end position="186"/>
    </location>
</feature>
<evidence type="ECO:0000256" key="8">
    <source>
        <dbReference type="ARBA" id="ARBA00049579"/>
    </source>
</evidence>
<dbReference type="PRINTS" id="PR00018">
    <property type="entry name" value="KRINGLE"/>
</dbReference>
<dbReference type="InterPro" id="IPR000294">
    <property type="entry name" value="GLA_domain"/>
</dbReference>
<dbReference type="EC" id="3.4.21.5" evidence="2"/>
<dbReference type="SUPFAM" id="SSF57440">
    <property type="entry name" value="Kringle-like"/>
    <property type="match status" value="1"/>
</dbReference>
<dbReference type="InterPro" id="IPR018056">
    <property type="entry name" value="Kringle_CS"/>
</dbReference>
<evidence type="ECO:0000256" key="10">
    <source>
        <dbReference type="SAM" id="SignalP"/>
    </source>
</evidence>
<dbReference type="KEGG" id="tsr:106552228"/>
<dbReference type="InterPro" id="IPR009003">
    <property type="entry name" value="Peptidase_S1_PA"/>
</dbReference>
<evidence type="ECO:0000313" key="15">
    <source>
        <dbReference type="RefSeq" id="XP_013925931.1"/>
    </source>
</evidence>
<keyword evidence="6" id="KW-0325">Glycoprotein</keyword>
<dbReference type="InterPro" id="IPR033116">
    <property type="entry name" value="TRYPSIN_SER"/>
</dbReference>
<keyword evidence="5" id="KW-1015">Disulfide bond</keyword>
<dbReference type="GeneID" id="106552228"/>
<dbReference type="PROSITE" id="PS50240">
    <property type="entry name" value="TRYPSIN_DOM"/>
    <property type="match status" value="1"/>
</dbReference>
<organism evidence="14 15">
    <name type="scientific">Thamnophis sirtalis</name>
    <dbReference type="NCBI Taxonomy" id="35019"/>
    <lineage>
        <taxon>Eukaryota</taxon>
        <taxon>Metazoa</taxon>
        <taxon>Chordata</taxon>
        <taxon>Craniata</taxon>
        <taxon>Vertebrata</taxon>
        <taxon>Euteleostomi</taxon>
        <taxon>Lepidosauria</taxon>
        <taxon>Squamata</taxon>
        <taxon>Bifurcata</taxon>
        <taxon>Unidentata</taxon>
        <taxon>Episquamata</taxon>
        <taxon>Toxicofera</taxon>
        <taxon>Serpentes</taxon>
        <taxon>Colubroidea</taxon>
        <taxon>Colubridae</taxon>
        <taxon>Natricinae</taxon>
        <taxon>Thamnophis</taxon>
    </lineage>
</organism>
<protein>
    <recommendedName>
        <fullName evidence="3">Prothrombin</fullName>
        <ecNumber evidence="2">3.4.21.5</ecNumber>
    </recommendedName>
    <alternativeName>
        <fullName evidence="7">Coagulation factor II</fullName>
    </alternativeName>
</protein>
<dbReference type="CDD" id="cd00108">
    <property type="entry name" value="KR"/>
    <property type="match status" value="1"/>
</dbReference>
<reference evidence="15" key="1">
    <citation type="submission" date="2025-08" db="UniProtKB">
        <authorList>
            <consortium name="RefSeq"/>
        </authorList>
    </citation>
    <scope>IDENTIFICATION</scope>
    <source>
        <tissue evidence="15">Skeletal muscle</tissue>
    </source>
</reference>
<evidence type="ECO:0000256" key="6">
    <source>
        <dbReference type="ARBA" id="ARBA00023180"/>
    </source>
</evidence>
<dbReference type="GO" id="GO:0005509">
    <property type="term" value="F:calcium ion binding"/>
    <property type="evidence" value="ECO:0007669"/>
    <property type="project" value="InterPro"/>
</dbReference>
<feature type="domain" description="Gla" evidence="13">
    <location>
        <begin position="43"/>
        <end position="89"/>
    </location>
</feature>
<feature type="signal peptide" evidence="10">
    <location>
        <begin position="1"/>
        <end position="23"/>
    </location>
</feature>
<dbReference type="InterPro" id="IPR001254">
    <property type="entry name" value="Trypsin_dom"/>
</dbReference>
<dbReference type="PRINTS" id="PR00001">
    <property type="entry name" value="GLABLOOD"/>
</dbReference>
<gene>
    <name evidence="15" type="primary">F2</name>
</gene>
<dbReference type="Gene3D" id="4.10.740.10">
    <property type="entry name" value="Coagulation Factor IX"/>
    <property type="match status" value="1"/>
</dbReference>
<dbReference type="InterPro" id="IPR043504">
    <property type="entry name" value="Peptidase_S1_PA_chymotrypsin"/>
</dbReference>
<dbReference type="InterPro" id="IPR035972">
    <property type="entry name" value="GLA-like_dom_SF"/>
</dbReference>
<dbReference type="InterPro" id="IPR000001">
    <property type="entry name" value="Kringle"/>
</dbReference>
<evidence type="ECO:0000259" key="12">
    <source>
        <dbReference type="PROSITE" id="PS50240"/>
    </source>
</evidence>
<dbReference type="Gene3D" id="2.40.20.10">
    <property type="entry name" value="Plasminogen Kringle 4"/>
    <property type="match status" value="1"/>
</dbReference>
<accession>A0A6I9YP43</accession>
<comment type="catalytic activity">
    <reaction evidence="1">
        <text>Selective cleavage of Arg-|-Gly bonds in fibrinogen to form fibrin and release fibrinopeptides A and B.</text>
        <dbReference type="EC" id="3.4.21.5"/>
    </reaction>
</comment>
<dbReference type="GO" id="GO:0004252">
    <property type="term" value="F:serine-type endopeptidase activity"/>
    <property type="evidence" value="ECO:0007669"/>
    <property type="project" value="UniProtKB-EC"/>
</dbReference>
<dbReference type="RefSeq" id="XP_013925931.1">
    <property type="nucleotide sequence ID" value="XM_014070456.1"/>
</dbReference>
<evidence type="ECO:0000256" key="7">
    <source>
        <dbReference type="ARBA" id="ARBA00032835"/>
    </source>
</evidence>
<feature type="domain" description="Peptidase S1" evidence="12">
    <location>
        <begin position="99"/>
        <end position="286"/>
    </location>
</feature>
<dbReference type="PANTHER" id="PTHR24278:SF40">
    <property type="entry name" value="COAGULATION FACTOR VII-LIKE"/>
    <property type="match status" value="1"/>
</dbReference>
<dbReference type="PROSITE" id="PS00135">
    <property type="entry name" value="TRYPSIN_SER"/>
    <property type="match status" value="1"/>
</dbReference>
<sequence length="286" mass="32340">MGPNRTRMLRTLLLATFFHLTVGNSVFLEQKEALSLLKRTPRANKGFMEEILKGNLERECLEETCVYEEAREALESNIHTDQFWAQYSVCNTLLEKRATLDECLKGSCVLGTGQNYRGKISVTKSGTECQFWSSKFPHKPQFNETTHPGTNLIENYCRNPDNNPQGPWCYTRNPVVRREECAIPVCGESQCWYKRFHSLLLSGYKGRVTGWGNLFDTWGAGTRQLPSVLQEVNLPIVNRDICKASTNIKVTDNMFCAGYSPEDSKRGDACEGDSGGPFVMKVSFYA</sequence>
<evidence type="ECO:0000256" key="1">
    <source>
        <dbReference type="ARBA" id="ARBA00001621"/>
    </source>
</evidence>
<dbReference type="Gene3D" id="2.40.10.10">
    <property type="entry name" value="Trypsin-like serine proteases"/>
    <property type="match status" value="1"/>
</dbReference>
<evidence type="ECO:0000256" key="3">
    <source>
        <dbReference type="ARBA" id="ARBA00014840"/>
    </source>
</evidence>
<dbReference type="InterPro" id="IPR013806">
    <property type="entry name" value="Kringle-like"/>
</dbReference>
<dbReference type="PROSITE" id="PS00011">
    <property type="entry name" value="GLA_1"/>
    <property type="match status" value="1"/>
</dbReference>
<dbReference type="GO" id="GO:0006508">
    <property type="term" value="P:proteolysis"/>
    <property type="evidence" value="ECO:0007669"/>
    <property type="project" value="InterPro"/>
</dbReference>
<dbReference type="CTD" id="2147"/>
<feature type="chain" id="PRO_5026650352" description="Prothrombin" evidence="10">
    <location>
        <begin position="24"/>
        <end position="286"/>
    </location>
</feature>
<dbReference type="PANTHER" id="PTHR24278">
    <property type="entry name" value="COAGULATION FACTOR"/>
    <property type="match status" value="1"/>
</dbReference>
<dbReference type="SUPFAM" id="SSF57630">
    <property type="entry name" value="GLA-domain"/>
    <property type="match status" value="1"/>
</dbReference>
<dbReference type="OrthoDB" id="6380398at2759"/>
<dbReference type="Pfam" id="PF00089">
    <property type="entry name" value="Trypsin"/>
    <property type="match status" value="1"/>
</dbReference>
<evidence type="ECO:0000259" key="13">
    <source>
        <dbReference type="PROSITE" id="PS50998"/>
    </source>
</evidence>
<dbReference type="SMART" id="SM00069">
    <property type="entry name" value="GLA"/>
    <property type="match status" value="1"/>
</dbReference>
<dbReference type="GO" id="GO:0005615">
    <property type="term" value="C:extracellular space"/>
    <property type="evidence" value="ECO:0007669"/>
    <property type="project" value="TreeGrafter"/>
</dbReference>
<dbReference type="InterPro" id="IPR017857">
    <property type="entry name" value="Coagulation_fac-like_Gla_dom"/>
</dbReference>
<evidence type="ECO:0000256" key="2">
    <source>
        <dbReference type="ARBA" id="ARBA00012174"/>
    </source>
</evidence>
<dbReference type="AlphaFoldDB" id="A0A6I9YP43"/>
<dbReference type="SMART" id="SM00130">
    <property type="entry name" value="KR"/>
    <property type="match status" value="1"/>
</dbReference>
<dbReference type="PROSITE" id="PS50998">
    <property type="entry name" value="GLA_2"/>
    <property type="match status" value="1"/>
</dbReference>
<evidence type="ECO:0000256" key="9">
    <source>
        <dbReference type="PROSITE-ProRule" id="PRU00121"/>
    </source>
</evidence>
<keyword evidence="4 9" id="KW-0420">Kringle</keyword>
<dbReference type="Pfam" id="PF00594">
    <property type="entry name" value="Gla"/>
    <property type="match status" value="1"/>
</dbReference>
<keyword evidence="14" id="KW-1185">Reference proteome</keyword>
<name>A0A6I9YP43_9SAUR</name>
<evidence type="ECO:0000313" key="14">
    <source>
        <dbReference type="Proteomes" id="UP000504617"/>
    </source>
</evidence>
<dbReference type="PROSITE" id="PS50070">
    <property type="entry name" value="KRINGLE_2"/>
    <property type="match status" value="1"/>
</dbReference>
<evidence type="ECO:0000256" key="4">
    <source>
        <dbReference type="ARBA" id="ARBA00022572"/>
    </source>
</evidence>